<dbReference type="FunFam" id="3.30.200.20:FF:000088">
    <property type="entry name" value="Casein kinase II subunit alpha"/>
    <property type="match status" value="1"/>
</dbReference>
<dbReference type="PROSITE" id="PS50011">
    <property type="entry name" value="PROTEIN_KINASE_DOM"/>
    <property type="match status" value="1"/>
</dbReference>
<dbReference type="GO" id="GO:0006357">
    <property type="term" value="P:regulation of transcription by RNA polymerase II"/>
    <property type="evidence" value="ECO:0007669"/>
    <property type="project" value="UniProtKB-ARBA"/>
</dbReference>
<name>A0AAV7YM67_9EUKA</name>
<dbReference type="GO" id="GO:0005524">
    <property type="term" value="F:ATP binding"/>
    <property type="evidence" value="ECO:0007669"/>
    <property type="project" value="UniProtKB-UniRule"/>
</dbReference>
<evidence type="ECO:0000256" key="4">
    <source>
        <dbReference type="ARBA" id="ARBA00022741"/>
    </source>
</evidence>
<evidence type="ECO:0000256" key="3">
    <source>
        <dbReference type="ARBA" id="ARBA00022679"/>
    </source>
</evidence>
<dbReference type="GO" id="GO:0005956">
    <property type="term" value="C:protein kinase CK2 complex"/>
    <property type="evidence" value="ECO:0007669"/>
    <property type="project" value="TreeGrafter"/>
</dbReference>
<dbReference type="PANTHER" id="PTHR24054:SF0">
    <property type="entry name" value="CASEIN KINASE II SUBUNIT ALPHA"/>
    <property type="match status" value="1"/>
</dbReference>
<dbReference type="GO" id="GO:0004674">
    <property type="term" value="F:protein serine/threonine kinase activity"/>
    <property type="evidence" value="ECO:0007669"/>
    <property type="project" value="UniProtKB-KW"/>
</dbReference>
<feature type="compositionally biased region" description="Basic and acidic residues" evidence="11">
    <location>
        <begin position="61"/>
        <end position="77"/>
    </location>
</feature>
<evidence type="ECO:0000256" key="2">
    <source>
        <dbReference type="ARBA" id="ARBA00022527"/>
    </source>
</evidence>
<evidence type="ECO:0000313" key="13">
    <source>
        <dbReference type="EMBL" id="KAJ3429070.1"/>
    </source>
</evidence>
<dbReference type="AlphaFoldDB" id="A0AAV7YM67"/>
<feature type="region of interest" description="Disordered" evidence="11">
    <location>
        <begin position="61"/>
        <end position="82"/>
    </location>
</feature>
<organism evidence="13 14">
    <name type="scientific">Anaeramoeba flamelloides</name>
    <dbReference type="NCBI Taxonomy" id="1746091"/>
    <lineage>
        <taxon>Eukaryota</taxon>
        <taxon>Metamonada</taxon>
        <taxon>Anaeramoebidae</taxon>
        <taxon>Anaeramoeba</taxon>
    </lineage>
</organism>
<sequence length="403" mass="47710">MTDKIIKTDEIQLKKETKKEIGLKEEQKPEREKEIGKEIEKEMGKEIEKEIEMEKEIEKEIGKEKEKDDYPEPKHFSDVNLQLPSTHSDYENYVQTYGDIQQYRISHKVGRGRYSDVFVGKNVKTKRIVAIKILKKVKEYKYKRELKVLSELVGYPNILQVETCINNPVTKSPTLITNYVNVTDFRVLYPTFSLNDAKYYMYQLLKALYWTHRNGIMHRDVKPQNVLIDYQKRTLTLVDWGLAEFYFPGKRYHTNVATRYFKAPELLVGHSQYHYSVDMWAFGCLLAGIIFIREPLWQGMSNEDQLTKIINTLGTSKFEKYLLKYKIKLPSILQQYVPDTKKKSWKKYINQANIHLATDNAIDLISKLLVYDPQDRLDVIEAMNHPWFDNIRDEKEIDENLKK</sequence>
<dbReference type="Gene3D" id="1.10.510.10">
    <property type="entry name" value="Transferase(Phosphotransferase) domain 1"/>
    <property type="match status" value="1"/>
</dbReference>
<accession>A0AAV7YM67</accession>
<dbReference type="Gene3D" id="3.30.200.20">
    <property type="entry name" value="Phosphorylase Kinase, domain 1"/>
    <property type="match status" value="2"/>
</dbReference>
<evidence type="ECO:0000256" key="1">
    <source>
        <dbReference type="ARBA" id="ARBA00012513"/>
    </source>
</evidence>
<proteinExistence type="inferred from homology"/>
<dbReference type="PROSITE" id="PS00108">
    <property type="entry name" value="PROTEIN_KINASE_ST"/>
    <property type="match status" value="1"/>
</dbReference>
<gene>
    <name evidence="13" type="ORF">M0812_24409</name>
</gene>
<dbReference type="FunFam" id="1.10.510.10:FF:000459">
    <property type="entry name" value="Casein kinase II subunit alpha"/>
    <property type="match status" value="1"/>
</dbReference>
<dbReference type="InterPro" id="IPR017441">
    <property type="entry name" value="Protein_kinase_ATP_BS"/>
</dbReference>
<feature type="binding site" evidence="9">
    <location>
        <position position="132"/>
    </location>
    <ligand>
        <name>ATP</name>
        <dbReference type="ChEBI" id="CHEBI:30616"/>
    </ligand>
</feature>
<dbReference type="PANTHER" id="PTHR24054">
    <property type="entry name" value="CASEIN KINASE II SUBUNIT ALPHA"/>
    <property type="match status" value="1"/>
</dbReference>
<evidence type="ECO:0000256" key="10">
    <source>
        <dbReference type="RuleBase" id="RU000304"/>
    </source>
</evidence>
<dbReference type="GO" id="GO:0005829">
    <property type="term" value="C:cytosol"/>
    <property type="evidence" value="ECO:0007669"/>
    <property type="project" value="TreeGrafter"/>
</dbReference>
<evidence type="ECO:0000256" key="6">
    <source>
        <dbReference type="ARBA" id="ARBA00022840"/>
    </source>
</evidence>
<dbReference type="PROSITE" id="PS00107">
    <property type="entry name" value="PROTEIN_KINASE_ATP"/>
    <property type="match status" value="1"/>
</dbReference>
<evidence type="ECO:0000256" key="7">
    <source>
        <dbReference type="ARBA" id="ARBA00047899"/>
    </source>
</evidence>
<keyword evidence="3" id="KW-0808">Transferase</keyword>
<comment type="catalytic activity">
    <reaction evidence="7">
        <text>L-threonyl-[protein] + ATP = O-phospho-L-threonyl-[protein] + ADP + H(+)</text>
        <dbReference type="Rhea" id="RHEA:46608"/>
        <dbReference type="Rhea" id="RHEA-COMP:11060"/>
        <dbReference type="Rhea" id="RHEA-COMP:11605"/>
        <dbReference type="ChEBI" id="CHEBI:15378"/>
        <dbReference type="ChEBI" id="CHEBI:30013"/>
        <dbReference type="ChEBI" id="CHEBI:30616"/>
        <dbReference type="ChEBI" id="CHEBI:61977"/>
        <dbReference type="ChEBI" id="CHEBI:456216"/>
        <dbReference type="EC" id="2.7.11.1"/>
    </reaction>
</comment>
<evidence type="ECO:0000256" key="11">
    <source>
        <dbReference type="SAM" id="MobiDB-lite"/>
    </source>
</evidence>
<dbReference type="GO" id="GO:0051726">
    <property type="term" value="P:regulation of cell cycle"/>
    <property type="evidence" value="ECO:0007669"/>
    <property type="project" value="TreeGrafter"/>
</dbReference>
<dbReference type="Proteomes" id="UP001146793">
    <property type="component" value="Unassembled WGS sequence"/>
</dbReference>
<dbReference type="SMART" id="SM00220">
    <property type="entry name" value="S_TKc"/>
    <property type="match status" value="1"/>
</dbReference>
<dbReference type="SUPFAM" id="SSF56112">
    <property type="entry name" value="Protein kinase-like (PK-like)"/>
    <property type="match status" value="1"/>
</dbReference>
<protein>
    <recommendedName>
        <fullName evidence="1">non-specific serine/threonine protein kinase</fullName>
        <ecNumber evidence="1">2.7.11.1</ecNumber>
    </recommendedName>
</protein>
<feature type="domain" description="Protein kinase" evidence="12">
    <location>
        <begin position="103"/>
        <end position="388"/>
    </location>
</feature>
<dbReference type="CDD" id="cd14132">
    <property type="entry name" value="STKc_CK2_alpha"/>
    <property type="match status" value="1"/>
</dbReference>
<comment type="caution">
    <text evidence="13">The sequence shown here is derived from an EMBL/GenBank/DDBJ whole genome shotgun (WGS) entry which is preliminary data.</text>
</comment>
<keyword evidence="6 9" id="KW-0067">ATP-binding</keyword>
<evidence type="ECO:0000313" key="14">
    <source>
        <dbReference type="Proteomes" id="UP001146793"/>
    </source>
</evidence>
<dbReference type="EC" id="2.7.11.1" evidence="1"/>
<keyword evidence="2 10" id="KW-0723">Serine/threonine-protein kinase</keyword>
<keyword evidence="4 9" id="KW-0547">Nucleotide-binding</keyword>
<evidence type="ECO:0000256" key="9">
    <source>
        <dbReference type="PROSITE-ProRule" id="PRU10141"/>
    </source>
</evidence>
<dbReference type="InterPro" id="IPR011009">
    <property type="entry name" value="Kinase-like_dom_sf"/>
</dbReference>
<evidence type="ECO:0000256" key="5">
    <source>
        <dbReference type="ARBA" id="ARBA00022777"/>
    </source>
</evidence>
<dbReference type="InterPro" id="IPR045216">
    <property type="entry name" value="CK2_alpha"/>
</dbReference>
<dbReference type="EMBL" id="JANTQA010000057">
    <property type="protein sequence ID" value="KAJ3429070.1"/>
    <property type="molecule type" value="Genomic_DNA"/>
</dbReference>
<evidence type="ECO:0000256" key="8">
    <source>
        <dbReference type="ARBA" id="ARBA00048679"/>
    </source>
</evidence>
<dbReference type="GO" id="GO:0031981">
    <property type="term" value="C:nuclear lumen"/>
    <property type="evidence" value="ECO:0007669"/>
    <property type="project" value="UniProtKB-ARBA"/>
</dbReference>
<evidence type="ECO:0000259" key="12">
    <source>
        <dbReference type="PROSITE" id="PS50011"/>
    </source>
</evidence>
<dbReference type="InterPro" id="IPR008271">
    <property type="entry name" value="Ser/Thr_kinase_AS"/>
</dbReference>
<dbReference type="Pfam" id="PF00069">
    <property type="entry name" value="Pkinase"/>
    <property type="match status" value="1"/>
</dbReference>
<keyword evidence="5 13" id="KW-0418">Kinase</keyword>
<dbReference type="InterPro" id="IPR000719">
    <property type="entry name" value="Prot_kinase_dom"/>
</dbReference>
<comment type="catalytic activity">
    <reaction evidence="8">
        <text>L-seryl-[protein] + ATP = O-phospho-L-seryl-[protein] + ADP + H(+)</text>
        <dbReference type="Rhea" id="RHEA:17989"/>
        <dbReference type="Rhea" id="RHEA-COMP:9863"/>
        <dbReference type="Rhea" id="RHEA-COMP:11604"/>
        <dbReference type="ChEBI" id="CHEBI:15378"/>
        <dbReference type="ChEBI" id="CHEBI:29999"/>
        <dbReference type="ChEBI" id="CHEBI:30616"/>
        <dbReference type="ChEBI" id="CHEBI:83421"/>
        <dbReference type="ChEBI" id="CHEBI:456216"/>
        <dbReference type="EC" id="2.7.11.1"/>
    </reaction>
</comment>
<comment type="similarity">
    <text evidence="10">Belongs to the protein kinase superfamily.</text>
</comment>
<reference evidence="13" key="1">
    <citation type="submission" date="2022-08" db="EMBL/GenBank/DDBJ databases">
        <title>Novel sulphate-reducing endosymbionts in the free-living metamonad Anaeramoeba.</title>
        <authorList>
            <person name="Jerlstrom-Hultqvist J."/>
            <person name="Cepicka I."/>
            <person name="Gallot-Lavallee L."/>
            <person name="Salas-Leiva D."/>
            <person name="Curtis B.A."/>
            <person name="Zahonova K."/>
            <person name="Pipaliya S."/>
            <person name="Dacks J."/>
            <person name="Roger A.J."/>
        </authorList>
    </citation>
    <scope>NUCLEOTIDE SEQUENCE</scope>
    <source>
        <strain evidence="13">Busselton2</strain>
    </source>
</reference>